<reference evidence="1 2" key="1">
    <citation type="journal article" date="2023" name="Science">
        <title>Complex scaffold remodeling in plant triterpene biosynthesis.</title>
        <authorList>
            <person name="De La Pena R."/>
            <person name="Hodgson H."/>
            <person name="Liu J.C."/>
            <person name="Stephenson M.J."/>
            <person name="Martin A.C."/>
            <person name="Owen C."/>
            <person name="Harkess A."/>
            <person name="Leebens-Mack J."/>
            <person name="Jimenez L.E."/>
            <person name="Osbourn A."/>
            <person name="Sattely E.S."/>
        </authorList>
    </citation>
    <scope>NUCLEOTIDE SEQUENCE [LARGE SCALE GENOMIC DNA]</scope>
    <source>
        <strain evidence="2">cv. JPN11</strain>
        <tissue evidence="1">Leaf</tissue>
    </source>
</reference>
<dbReference type="Proteomes" id="UP001164539">
    <property type="component" value="Chromosome 4"/>
</dbReference>
<organism evidence="1 2">
    <name type="scientific">Melia azedarach</name>
    <name type="common">Chinaberry tree</name>
    <dbReference type="NCBI Taxonomy" id="155640"/>
    <lineage>
        <taxon>Eukaryota</taxon>
        <taxon>Viridiplantae</taxon>
        <taxon>Streptophyta</taxon>
        <taxon>Embryophyta</taxon>
        <taxon>Tracheophyta</taxon>
        <taxon>Spermatophyta</taxon>
        <taxon>Magnoliopsida</taxon>
        <taxon>eudicotyledons</taxon>
        <taxon>Gunneridae</taxon>
        <taxon>Pentapetalae</taxon>
        <taxon>rosids</taxon>
        <taxon>malvids</taxon>
        <taxon>Sapindales</taxon>
        <taxon>Meliaceae</taxon>
        <taxon>Melia</taxon>
    </lineage>
</organism>
<dbReference type="EMBL" id="CM051397">
    <property type="protein sequence ID" value="KAJ4721442.1"/>
    <property type="molecule type" value="Genomic_DNA"/>
</dbReference>
<keyword evidence="2" id="KW-1185">Reference proteome</keyword>
<evidence type="ECO:0000313" key="1">
    <source>
        <dbReference type="EMBL" id="KAJ4721442.1"/>
    </source>
</evidence>
<name>A0ACC1YDY7_MELAZ</name>
<comment type="caution">
    <text evidence="1">The sequence shown here is derived from an EMBL/GenBank/DDBJ whole genome shotgun (WGS) entry which is preliminary data.</text>
</comment>
<proteinExistence type="predicted"/>
<gene>
    <name evidence="1" type="ORF">OWV82_009127</name>
</gene>
<accession>A0ACC1YDY7</accession>
<sequence length="376" mass="42415">MRHKLSKGKAERLAIALFVVLTETTSVLLDVFTNGWKPSLAGLCLSLVGFLTAFYFCCVKTAILNIKPLALRQLATQEIVLSVIQLTASIVHLLAFLLHRKEIFDVSVFIPLSFAIVATPFAFFEEKKDGYSGDLSPEDFISTNRNSTPEASDPHEYVIAVNDSNPTNISGLRHRPRPVTRGRPRIQNLRITGEARPGEKLLGSAEFVNETSSCTFQWVRASSLLGSHKQRIEGATEQDYVVTVDDVDKLIALECIPVDDQGHQGQLVRVFANGNSKIECDPDMKREIERHILNRKAIFYVQLLITSTQQWEPATLIVSWPSYKIKINSTEAVGNYRSHVFRGCFFDRNSQWTLNTIYFKMPRFCTSAQHKYRSNA</sequence>
<evidence type="ECO:0000313" key="2">
    <source>
        <dbReference type="Proteomes" id="UP001164539"/>
    </source>
</evidence>
<protein>
    <submittedName>
        <fullName evidence="1">Protein kinase-like domain, Concanavalin A-like lectin/glucanase domain protein</fullName>
    </submittedName>
</protein>